<comment type="caution">
    <text evidence="6">The sequence shown here is derived from an EMBL/GenBank/DDBJ whole genome shotgun (WGS) entry which is preliminary data.</text>
</comment>
<evidence type="ECO:0000313" key="7">
    <source>
        <dbReference type="Proteomes" id="UP001500897"/>
    </source>
</evidence>
<feature type="region of interest" description="Disordered" evidence="4">
    <location>
        <begin position="169"/>
        <end position="188"/>
    </location>
</feature>
<keyword evidence="3" id="KW-0804">Transcription</keyword>
<dbReference type="Gene3D" id="1.10.10.10">
    <property type="entry name" value="Winged helix-like DNA-binding domain superfamily/Winged helix DNA-binding domain"/>
    <property type="match status" value="1"/>
</dbReference>
<keyword evidence="2" id="KW-0238">DNA-binding</keyword>
<evidence type="ECO:0000259" key="5">
    <source>
        <dbReference type="PROSITE" id="PS51118"/>
    </source>
</evidence>
<feature type="domain" description="HTH hxlR-type" evidence="5">
    <location>
        <begin position="47"/>
        <end position="144"/>
    </location>
</feature>
<keyword evidence="7" id="KW-1185">Reference proteome</keyword>
<accession>A0ABN2WCX7</accession>
<dbReference type="Pfam" id="PF01638">
    <property type="entry name" value="HxlR"/>
    <property type="match status" value="1"/>
</dbReference>
<dbReference type="InterPro" id="IPR036390">
    <property type="entry name" value="WH_DNA-bd_sf"/>
</dbReference>
<dbReference type="InterPro" id="IPR036388">
    <property type="entry name" value="WH-like_DNA-bd_sf"/>
</dbReference>
<evidence type="ECO:0000256" key="3">
    <source>
        <dbReference type="ARBA" id="ARBA00023163"/>
    </source>
</evidence>
<dbReference type="SUPFAM" id="SSF46785">
    <property type="entry name" value="Winged helix' DNA-binding domain"/>
    <property type="match status" value="1"/>
</dbReference>
<organism evidence="6 7">
    <name type="scientific">Kitasatospora saccharophila</name>
    <dbReference type="NCBI Taxonomy" id="407973"/>
    <lineage>
        <taxon>Bacteria</taxon>
        <taxon>Bacillati</taxon>
        <taxon>Actinomycetota</taxon>
        <taxon>Actinomycetes</taxon>
        <taxon>Kitasatosporales</taxon>
        <taxon>Streptomycetaceae</taxon>
        <taxon>Kitasatospora</taxon>
    </lineage>
</organism>
<evidence type="ECO:0000256" key="1">
    <source>
        <dbReference type="ARBA" id="ARBA00023015"/>
    </source>
</evidence>
<dbReference type="EMBL" id="BAAANS010000004">
    <property type="protein sequence ID" value="GAA2088028.1"/>
    <property type="molecule type" value="Genomic_DNA"/>
</dbReference>
<evidence type="ECO:0000256" key="2">
    <source>
        <dbReference type="ARBA" id="ARBA00023125"/>
    </source>
</evidence>
<proteinExistence type="predicted"/>
<protein>
    <submittedName>
        <fullName evidence="6">Helix-turn-helix domain-containing protein</fullName>
    </submittedName>
</protein>
<evidence type="ECO:0000256" key="4">
    <source>
        <dbReference type="SAM" id="MobiDB-lite"/>
    </source>
</evidence>
<dbReference type="Proteomes" id="UP001500897">
    <property type="component" value="Unassembled WGS sequence"/>
</dbReference>
<gene>
    <name evidence="6" type="ORF">GCM10009759_09870</name>
</gene>
<dbReference type="PROSITE" id="PS51118">
    <property type="entry name" value="HTH_HXLR"/>
    <property type="match status" value="1"/>
</dbReference>
<keyword evidence="1" id="KW-0805">Transcription regulation</keyword>
<reference evidence="6 7" key="1">
    <citation type="journal article" date="2019" name="Int. J. Syst. Evol. Microbiol.">
        <title>The Global Catalogue of Microorganisms (GCM) 10K type strain sequencing project: providing services to taxonomists for standard genome sequencing and annotation.</title>
        <authorList>
            <consortium name="The Broad Institute Genomics Platform"/>
            <consortium name="The Broad Institute Genome Sequencing Center for Infectious Disease"/>
            <person name="Wu L."/>
            <person name="Ma J."/>
        </authorList>
    </citation>
    <scope>NUCLEOTIDE SEQUENCE [LARGE SCALE GENOMIC DNA]</scope>
    <source>
        <strain evidence="6 7">JCM 14559</strain>
    </source>
</reference>
<dbReference type="PANTHER" id="PTHR33204:SF18">
    <property type="entry name" value="TRANSCRIPTIONAL REGULATORY PROTEIN"/>
    <property type="match status" value="1"/>
</dbReference>
<dbReference type="InterPro" id="IPR002577">
    <property type="entry name" value="HTH_HxlR"/>
</dbReference>
<name>A0ABN2WCX7_9ACTN</name>
<sequence>MAVLGWEGQGQVCSLNLNESITPGSVKEPWARLGRMALGTDYAQQDCSLARALEVVGERWSMLIVRDAFYGVHRFNDFLAHLDIPRAVLTSRLQALVASGVLHKEPYQRSPVRYGYFLTDAGLELWEPIYGLAQWGERNASTGGPRTLFGHTACGTRLDRTGHCPSCDRPVPPADITMRPGPGTDERLRRDPISLALARPHRLLTPVSSDG</sequence>
<evidence type="ECO:0000313" key="6">
    <source>
        <dbReference type="EMBL" id="GAA2088028.1"/>
    </source>
</evidence>
<dbReference type="PANTHER" id="PTHR33204">
    <property type="entry name" value="TRANSCRIPTIONAL REGULATOR, MARR FAMILY"/>
    <property type="match status" value="1"/>
</dbReference>